<keyword evidence="7" id="KW-0732">Signal</keyword>
<evidence type="ECO:0000256" key="6">
    <source>
        <dbReference type="ARBA" id="ARBA00022525"/>
    </source>
</evidence>
<dbReference type="EMBL" id="AZHD01000003">
    <property type="protein sequence ID" value="OAA65469.1"/>
    <property type="molecule type" value="Genomic_DNA"/>
</dbReference>
<dbReference type="Pfam" id="PF01915">
    <property type="entry name" value="Glyco_hydro_3_C"/>
    <property type="match status" value="1"/>
</dbReference>
<keyword evidence="19" id="KW-0812">Transmembrane</keyword>
<dbReference type="InterPro" id="IPR036962">
    <property type="entry name" value="Glyco_hydro_3_N_sf"/>
</dbReference>
<evidence type="ECO:0000256" key="18">
    <source>
        <dbReference type="SAM" id="MobiDB-lite"/>
    </source>
</evidence>
<dbReference type="SMART" id="SM01217">
    <property type="entry name" value="Fn3_like"/>
    <property type="match status" value="1"/>
</dbReference>
<evidence type="ECO:0000256" key="13">
    <source>
        <dbReference type="ARBA" id="ARBA00023326"/>
    </source>
</evidence>
<keyword evidence="11" id="KW-0119">Carbohydrate metabolism</keyword>
<reference evidence="21 22" key="1">
    <citation type="journal article" date="2016" name="Genome Biol. Evol.">
        <title>Divergent and convergent evolution of fungal pathogenicity.</title>
        <authorList>
            <person name="Shang Y."/>
            <person name="Xiao G."/>
            <person name="Zheng P."/>
            <person name="Cen K."/>
            <person name="Zhan S."/>
            <person name="Wang C."/>
        </authorList>
    </citation>
    <scope>NUCLEOTIDE SEQUENCE [LARGE SCALE GENOMIC DNA]</scope>
    <source>
        <strain evidence="21 22">RCEF 264</strain>
    </source>
</reference>
<evidence type="ECO:0000256" key="12">
    <source>
        <dbReference type="ARBA" id="ARBA00023295"/>
    </source>
</evidence>
<dbReference type="PANTHER" id="PTHR42715">
    <property type="entry name" value="BETA-GLUCOSIDASE"/>
    <property type="match status" value="1"/>
</dbReference>
<evidence type="ECO:0000256" key="11">
    <source>
        <dbReference type="ARBA" id="ARBA00023277"/>
    </source>
</evidence>
<evidence type="ECO:0000256" key="2">
    <source>
        <dbReference type="ARBA" id="ARBA00004613"/>
    </source>
</evidence>
<dbReference type="InterPro" id="IPR013783">
    <property type="entry name" value="Ig-like_fold"/>
</dbReference>
<gene>
    <name evidence="21" type="ORF">SPI_02256</name>
</gene>
<comment type="catalytic activity">
    <reaction evidence="1">
        <text>Hydrolysis of terminal, non-reducing beta-D-glucosyl residues with release of beta-D-glucose.</text>
        <dbReference type="EC" id="3.2.1.21"/>
    </reaction>
</comment>
<dbReference type="InterPro" id="IPR026891">
    <property type="entry name" value="Fn3-like"/>
</dbReference>
<dbReference type="InterPro" id="IPR002772">
    <property type="entry name" value="Glyco_hydro_3_C"/>
</dbReference>
<dbReference type="InterPro" id="IPR017853">
    <property type="entry name" value="GH"/>
</dbReference>
<accession>A0A167XVU1</accession>
<evidence type="ECO:0000313" key="22">
    <source>
        <dbReference type="Proteomes" id="UP000076874"/>
    </source>
</evidence>
<sequence length="941" mass="99908">MSRFPGRVGEAHRPLHQQNALRESDDVKKALSLGNERPLGTGRAEAFRLKIRLAHTTRGRRLVLFVAIAITAAVVLLVRLVSAQCHSRLRSATPEGVDFVKRSLYVSLLLLLQGRCAGVPALGHGAASAATAPSEVPYYGRSPPVYPSPFGTGSSNARWARAYRHARALVDQMTLEEKVNLTYGTPGPCAGNTAPVARLGVPAFCFSDAPDGVRGQEFVSGFPAGIHLAATFDADLMYRYGAAVGGEFYGKGVHVALGPVAGPLGRIARGGRNWEGLGSDPYLAGVGMGAVTRGMQDAGVVATAKHFVLNEQEYRRRESARQRDGDVVGEAVSANVDDRTLHELYVFPFMDALAAGAGAVMCSYQRANHSYGCQNSKLLNGVLKTELGFEGFALSDWDGQHSGVGSALAGLDVAMPGSRGYWADGLLRDAVANGSVAVARLDDMATRLLAAWRYVGDDGDRAGVPFPSPPAIYPDNTERHGRVDVQADHASLIRTIGAAGTVLVKNVNGTLPLRRPRFLCIYGYDAVVKADPWDNPARFGGGYEANFGWNTLNGTLVTGGGSGGTTPPYVVSPFQALQERVVRDGGMLRWDFYAEKPAVAYANADACLVFINAYASETFDRPSLTDRFSDNLVRNVAHMCANTIVVVHAAGIRVVDAWIDHPNVTAVLFAGLPGQEAGHSLTDVLYGDVNPSGRLPYTVARQEADYGPLLNPSVSADYFPDDDFAEGLYMDYRAFDRRGLAPRFPFGFGLSYTTFAYEPALAAAWAASTMAAAAAAAAAHGDDGANDAHHHHAELPDPAVPVVQGGHPALWDTVAVVRCRVANSGDVAGTEVVQLYVGVPGANSEAGSDDTEDTQEANGGAAAGAAAGAAGDTPVRQLRGFRRVGPLAPGEAADVTFSLTRRDLSVWDVEAQQWRLRRGTYRLYVGASSRDLRLNGTLSLA</sequence>
<dbReference type="Pfam" id="PF14310">
    <property type="entry name" value="Fn3-like"/>
    <property type="match status" value="1"/>
</dbReference>
<dbReference type="InterPro" id="IPR050288">
    <property type="entry name" value="Cellulose_deg_GH3"/>
</dbReference>
<keyword evidence="19" id="KW-0472">Membrane</keyword>
<evidence type="ECO:0000256" key="1">
    <source>
        <dbReference type="ARBA" id="ARBA00000448"/>
    </source>
</evidence>
<dbReference type="Gene3D" id="3.40.50.1700">
    <property type="entry name" value="Glycoside hydrolase family 3 C-terminal domain"/>
    <property type="match status" value="1"/>
</dbReference>
<evidence type="ECO:0000256" key="14">
    <source>
        <dbReference type="ARBA" id="ARBA00070030"/>
    </source>
</evidence>
<dbReference type="STRING" id="1081102.A0A167XVU1"/>
<evidence type="ECO:0000313" key="21">
    <source>
        <dbReference type="EMBL" id="OAA65469.1"/>
    </source>
</evidence>
<evidence type="ECO:0000256" key="4">
    <source>
        <dbReference type="ARBA" id="ARBA00005336"/>
    </source>
</evidence>
<name>A0A167XVU1_9HYPO</name>
<keyword evidence="6" id="KW-0964">Secreted</keyword>
<dbReference type="PRINTS" id="PR00133">
    <property type="entry name" value="GLHYDRLASE3"/>
</dbReference>
<dbReference type="Proteomes" id="UP000076874">
    <property type="component" value="Unassembled WGS sequence"/>
</dbReference>
<dbReference type="SUPFAM" id="SSF51445">
    <property type="entry name" value="(Trans)glycosidases"/>
    <property type="match status" value="1"/>
</dbReference>
<evidence type="ECO:0000259" key="20">
    <source>
        <dbReference type="SMART" id="SM01217"/>
    </source>
</evidence>
<dbReference type="GO" id="GO:0030245">
    <property type="term" value="P:cellulose catabolic process"/>
    <property type="evidence" value="ECO:0007669"/>
    <property type="project" value="UniProtKB-KW"/>
</dbReference>
<comment type="pathway">
    <text evidence="3">Glycan metabolism; cellulose degradation.</text>
</comment>
<dbReference type="Gene3D" id="2.60.40.10">
    <property type="entry name" value="Immunoglobulins"/>
    <property type="match status" value="1"/>
</dbReference>
<keyword evidence="9" id="KW-0136">Cellulose degradation</keyword>
<feature type="domain" description="Fibronectin type III-like" evidence="20">
    <location>
        <begin position="831"/>
        <end position="929"/>
    </location>
</feature>
<dbReference type="InterPro" id="IPR036881">
    <property type="entry name" value="Glyco_hydro_3_C_sf"/>
</dbReference>
<evidence type="ECO:0000256" key="7">
    <source>
        <dbReference type="ARBA" id="ARBA00022729"/>
    </source>
</evidence>
<keyword evidence="8" id="KW-0378">Hydrolase</keyword>
<evidence type="ECO:0000256" key="16">
    <source>
        <dbReference type="ARBA" id="ARBA00083231"/>
    </source>
</evidence>
<dbReference type="FunFam" id="3.20.20.300:FF:000002">
    <property type="entry name" value="Probable beta-glucosidase"/>
    <property type="match status" value="1"/>
</dbReference>
<keyword evidence="19" id="KW-1133">Transmembrane helix</keyword>
<evidence type="ECO:0000256" key="10">
    <source>
        <dbReference type="ARBA" id="ARBA00023180"/>
    </source>
</evidence>
<keyword evidence="13" id="KW-0624">Polysaccharide degradation</keyword>
<comment type="caution">
    <text evidence="21">The sequence shown here is derived from an EMBL/GenBank/DDBJ whole genome shotgun (WGS) entry which is preliminary data.</text>
</comment>
<dbReference type="GO" id="GO:0008422">
    <property type="term" value="F:beta-glucosidase activity"/>
    <property type="evidence" value="ECO:0007669"/>
    <property type="project" value="UniProtKB-EC"/>
</dbReference>
<keyword evidence="10" id="KW-0325">Glycoprotein</keyword>
<evidence type="ECO:0000256" key="17">
    <source>
        <dbReference type="ARBA" id="ARBA00083611"/>
    </source>
</evidence>
<keyword evidence="12" id="KW-0326">Glycosidase</keyword>
<keyword evidence="22" id="KW-1185">Reference proteome</keyword>
<feature type="transmembrane region" description="Helical" evidence="19">
    <location>
        <begin position="62"/>
        <end position="81"/>
    </location>
</feature>
<organism evidence="21 22">
    <name type="scientific">Niveomyces insectorum RCEF 264</name>
    <dbReference type="NCBI Taxonomy" id="1081102"/>
    <lineage>
        <taxon>Eukaryota</taxon>
        <taxon>Fungi</taxon>
        <taxon>Dikarya</taxon>
        <taxon>Ascomycota</taxon>
        <taxon>Pezizomycotina</taxon>
        <taxon>Sordariomycetes</taxon>
        <taxon>Hypocreomycetidae</taxon>
        <taxon>Hypocreales</taxon>
        <taxon>Cordycipitaceae</taxon>
        <taxon>Niveomyces</taxon>
    </lineage>
</organism>
<dbReference type="PANTHER" id="PTHR42715:SF5">
    <property type="entry name" value="BETA-GLUCOSIDASE M-RELATED"/>
    <property type="match status" value="1"/>
</dbReference>
<feature type="compositionally biased region" description="Low complexity" evidence="18">
    <location>
        <begin position="859"/>
        <end position="871"/>
    </location>
</feature>
<protein>
    <recommendedName>
        <fullName evidence="14">Beta-glucosidase cel3A</fullName>
        <ecNumber evidence="5">3.2.1.21</ecNumber>
    </recommendedName>
    <alternativeName>
        <fullName evidence="15">Beta-D-glucoside glucohydrolase cel3A</fullName>
    </alternativeName>
    <alternativeName>
        <fullName evidence="17">Cellobiase cel3A</fullName>
    </alternativeName>
    <alternativeName>
        <fullName evidence="16">Gentiobiase cel3A</fullName>
    </alternativeName>
</protein>
<dbReference type="Gene3D" id="3.20.20.300">
    <property type="entry name" value="Glycoside hydrolase, family 3, N-terminal domain"/>
    <property type="match status" value="1"/>
</dbReference>
<comment type="similarity">
    <text evidence="4">Belongs to the glycosyl hydrolase 3 family.</text>
</comment>
<dbReference type="GO" id="GO:0005576">
    <property type="term" value="C:extracellular region"/>
    <property type="evidence" value="ECO:0007669"/>
    <property type="project" value="UniProtKB-SubCell"/>
</dbReference>
<feature type="region of interest" description="Disordered" evidence="18">
    <location>
        <begin position="843"/>
        <end position="871"/>
    </location>
</feature>
<evidence type="ECO:0000256" key="15">
    <source>
        <dbReference type="ARBA" id="ARBA00078013"/>
    </source>
</evidence>
<dbReference type="Pfam" id="PF00933">
    <property type="entry name" value="Glyco_hydro_3"/>
    <property type="match status" value="1"/>
</dbReference>
<evidence type="ECO:0000256" key="5">
    <source>
        <dbReference type="ARBA" id="ARBA00012744"/>
    </source>
</evidence>
<dbReference type="OrthoDB" id="416222at2759"/>
<dbReference type="SUPFAM" id="SSF52279">
    <property type="entry name" value="Beta-D-glucan exohydrolase, C-terminal domain"/>
    <property type="match status" value="1"/>
</dbReference>
<evidence type="ECO:0000256" key="8">
    <source>
        <dbReference type="ARBA" id="ARBA00022801"/>
    </source>
</evidence>
<evidence type="ECO:0000256" key="9">
    <source>
        <dbReference type="ARBA" id="ARBA00023001"/>
    </source>
</evidence>
<evidence type="ECO:0000256" key="3">
    <source>
        <dbReference type="ARBA" id="ARBA00004987"/>
    </source>
</evidence>
<evidence type="ECO:0000256" key="19">
    <source>
        <dbReference type="SAM" id="Phobius"/>
    </source>
</evidence>
<proteinExistence type="inferred from homology"/>
<comment type="subcellular location">
    <subcellularLocation>
        <location evidence="2">Secreted</location>
    </subcellularLocation>
</comment>
<dbReference type="EC" id="3.2.1.21" evidence="5"/>
<dbReference type="AlphaFoldDB" id="A0A167XVU1"/>
<dbReference type="InterPro" id="IPR001764">
    <property type="entry name" value="Glyco_hydro_3_N"/>
</dbReference>